<evidence type="ECO:0000259" key="4">
    <source>
        <dbReference type="Pfam" id="PF11887"/>
    </source>
</evidence>
<dbReference type="Pfam" id="PF02470">
    <property type="entry name" value="MlaD"/>
    <property type="match status" value="1"/>
</dbReference>
<feature type="domain" description="Mce/MlaD" evidence="3">
    <location>
        <begin position="50"/>
        <end position="126"/>
    </location>
</feature>
<keyword evidence="6" id="KW-1185">Reference proteome</keyword>
<dbReference type="InterPro" id="IPR003399">
    <property type="entry name" value="Mce/MlaD"/>
</dbReference>
<keyword evidence="2" id="KW-0812">Transmembrane</keyword>
<evidence type="ECO:0000256" key="2">
    <source>
        <dbReference type="SAM" id="Phobius"/>
    </source>
</evidence>
<comment type="caution">
    <text evidence="5">The sequence shown here is derived from an EMBL/GenBank/DDBJ whole genome shotgun (WGS) entry which is preliminary data.</text>
</comment>
<dbReference type="InterPro" id="IPR052336">
    <property type="entry name" value="MlaD_Phospholipid_Transporter"/>
</dbReference>
<dbReference type="PRINTS" id="PR01782">
    <property type="entry name" value="MCEVIRFACTOR"/>
</dbReference>
<sequence length="392" mass="42306">MRDVSGENTPDRRTKRSKASVGVIGFLLTAMLVISALNMDRLPFFAQVSTYDAYFEDAGGLVPGDVVMVAGIKVGAVEGISIAQKDGGLQAKVNFRLDDTVQLGDRTRAAIKTETVLGRRNLTLTPIGDGRIKPGGSIPLEATASPYSLTDALDQATTTLGETDTDQLNKAIETMTDTFSKTPANVRGAVEGVGRVSKAIADRDNALNELLDRARGVTDVVGERSRQIRQMLMDANSLLGELEMRRAAIRQVISGTRDLTAQVSGFIADNGEQLRPVLEKFNRVMDILNDNEENFGKAIDNLGPYANILGEAVSSGPYFSSLVGVATFGDYFGTFLKVLQRKYPEAAKYFYDFSGFPLLPKNWNQGPNAGAPDVKRPSPSNTYPTPKQNGGN</sequence>
<name>A0A7I9V3K9_9ACTN</name>
<dbReference type="EMBL" id="BJOV01000001">
    <property type="protein sequence ID" value="GED99610.1"/>
    <property type="molecule type" value="Genomic_DNA"/>
</dbReference>
<proteinExistence type="predicted"/>
<dbReference type="AlphaFoldDB" id="A0A7I9V3K9"/>
<keyword evidence="2" id="KW-0472">Membrane</keyword>
<reference evidence="6" key="1">
    <citation type="submission" date="2019-06" db="EMBL/GenBank/DDBJ databases">
        <title>Gordonia isolated from sludge of a wastewater treatment plant.</title>
        <authorList>
            <person name="Tamura T."/>
            <person name="Aoyama K."/>
            <person name="Kang Y."/>
            <person name="Saito S."/>
            <person name="Akiyama N."/>
            <person name="Yazawa K."/>
            <person name="Gonoi T."/>
            <person name="Mikami Y."/>
        </authorList>
    </citation>
    <scope>NUCLEOTIDE SEQUENCE [LARGE SCALE GENOMIC DNA]</scope>
    <source>
        <strain evidence="6">NBRC 107696</strain>
    </source>
</reference>
<evidence type="ECO:0000259" key="3">
    <source>
        <dbReference type="Pfam" id="PF02470"/>
    </source>
</evidence>
<organism evidence="5 6">
    <name type="scientific">Gordonia spumicola</name>
    <dbReference type="NCBI Taxonomy" id="589161"/>
    <lineage>
        <taxon>Bacteria</taxon>
        <taxon>Bacillati</taxon>
        <taxon>Actinomycetota</taxon>
        <taxon>Actinomycetes</taxon>
        <taxon>Mycobacteriales</taxon>
        <taxon>Gordoniaceae</taxon>
        <taxon>Gordonia</taxon>
    </lineage>
</organism>
<dbReference type="PANTHER" id="PTHR33371">
    <property type="entry name" value="INTERMEMBRANE PHOSPHOLIPID TRANSPORT SYSTEM BINDING PROTEIN MLAD-RELATED"/>
    <property type="match status" value="1"/>
</dbReference>
<dbReference type="PANTHER" id="PTHR33371:SF18">
    <property type="entry name" value="MCE-FAMILY PROTEIN MCE3C"/>
    <property type="match status" value="1"/>
</dbReference>
<feature type="compositionally biased region" description="Polar residues" evidence="1">
    <location>
        <begin position="378"/>
        <end position="392"/>
    </location>
</feature>
<evidence type="ECO:0000256" key="1">
    <source>
        <dbReference type="SAM" id="MobiDB-lite"/>
    </source>
</evidence>
<dbReference type="Pfam" id="PF11887">
    <property type="entry name" value="Mce4_CUP1"/>
    <property type="match status" value="1"/>
</dbReference>
<feature type="region of interest" description="Disordered" evidence="1">
    <location>
        <begin position="364"/>
        <end position="392"/>
    </location>
</feature>
<feature type="transmembrane region" description="Helical" evidence="2">
    <location>
        <begin position="21"/>
        <end position="39"/>
    </location>
</feature>
<evidence type="ECO:0000313" key="5">
    <source>
        <dbReference type="EMBL" id="GED99610.1"/>
    </source>
</evidence>
<dbReference type="RefSeq" id="WP_161893589.1">
    <property type="nucleotide sequence ID" value="NZ_BJOV01000001.1"/>
</dbReference>
<dbReference type="InterPro" id="IPR024516">
    <property type="entry name" value="Mce_C"/>
</dbReference>
<dbReference type="InterPro" id="IPR005693">
    <property type="entry name" value="Mce"/>
</dbReference>
<feature type="domain" description="Mammalian cell entry C-terminal" evidence="4">
    <location>
        <begin position="131"/>
        <end position="302"/>
    </location>
</feature>
<gene>
    <name evidence="5" type="primary">mce4C</name>
    <name evidence="5" type="ORF">nbrc107696_00570</name>
</gene>
<protein>
    <submittedName>
        <fullName evidence="5">Mce family protein Mce4C</fullName>
    </submittedName>
</protein>
<dbReference type="OrthoDB" id="5241191at2"/>
<dbReference type="Proteomes" id="UP000444960">
    <property type="component" value="Unassembled WGS sequence"/>
</dbReference>
<dbReference type="GO" id="GO:0005576">
    <property type="term" value="C:extracellular region"/>
    <property type="evidence" value="ECO:0007669"/>
    <property type="project" value="TreeGrafter"/>
</dbReference>
<dbReference type="NCBIfam" id="TIGR00996">
    <property type="entry name" value="Mtu_fam_mce"/>
    <property type="match status" value="1"/>
</dbReference>
<keyword evidence="2" id="KW-1133">Transmembrane helix</keyword>
<evidence type="ECO:0000313" key="6">
    <source>
        <dbReference type="Proteomes" id="UP000444960"/>
    </source>
</evidence>
<accession>A0A7I9V3K9</accession>